<dbReference type="InterPro" id="IPR003385">
    <property type="entry name" value="Glyco_hydro_77"/>
</dbReference>
<name>A0A3B1AKK3_9ZZZZ</name>
<comment type="similarity">
    <text evidence="2">Belongs to the disproportionating enzyme family.</text>
</comment>
<evidence type="ECO:0000256" key="5">
    <source>
        <dbReference type="ARBA" id="ARBA00022679"/>
    </source>
</evidence>
<evidence type="ECO:0000256" key="4">
    <source>
        <dbReference type="ARBA" id="ARBA00022676"/>
    </source>
</evidence>
<dbReference type="PANTHER" id="PTHR32438:SF5">
    <property type="entry name" value="4-ALPHA-GLUCANOTRANSFERASE DPE1, CHLOROPLASTIC_AMYLOPLASTIC"/>
    <property type="match status" value="1"/>
</dbReference>
<evidence type="ECO:0000256" key="2">
    <source>
        <dbReference type="ARBA" id="ARBA00005684"/>
    </source>
</evidence>
<keyword evidence="6" id="KW-0119">Carbohydrate metabolism</keyword>
<organism evidence="9">
    <name type="scientific">hydrothermal vent metagenome</name>
    <dbReference type="NCBI Taxonomy" id="652676"/>
    <lineage>
        <taxon>unclassified sequences</taxon>
        <taxon>metagenomes</taxon>
        <taxon>ecological metagenomes</taxon>
    </lineage>
</organism>
<dbReference type="GO" id="GO:0004134">
    <property type="term" value="F:4-alpha-glucanotransferase activity"/>
    <property type="evidence" value="ECO:0007669"/>
    <property type="project" value="UniProtKB-EC"/>
</dbReference>
<proteinExistence type="inferred from homology"/>
<dbReference type="EC" id="2.4.1.25" evidence="3"/>
<dbReference type="NCBIfam" id="TIGR00217">
    <property type="entry name" value="malQ"/>
    <property type="match status" value="1"/>
</dbReference>
<keyword evidence="4 9" id="KW-0328">Glycosyltransferase</keyword>
<comment type="catalytic activity">
    <reaction evidence="1">
        <text>Transfers a segment of a (1-&gt;4)-alpha-D-glucan to a new position in an acceptor, which may be glucose or a (1-&gt;4)-alpha-D-glucan.</text>
        <dbReference type="EC" id="2.4.1.25"/>
    </reaction>
</comment>
<protein>
    <recommendedName>
        <fullName evidence="3">4-alpha-glucanotransferase</fullName>
        <ecNumber evidence="3">2.4.1.25</ecNumber>
    </recommendedName>
    <alternativeName>
        <fullName evidence="7">Amylomaltase</fullName>
    </alternativeName>
    <alternativeName>
        <fullName evidence="8">Disproportionating enzyme</fullName>
    </alternativeName>
</protein>
<keyword evidence="5 9" id="KW-0808">Transferase</keyword>
<reference evidence="9" key="1">
    <citation type="submission" date="2018-06" db="EMBL/GenBank/DDBJ databases">
        <authorList>
            <person name="Zhirakovskaya E."/>
        </authorList>
    </citation>
    <scope>NUCLEOTIDE SEQUENCE</scope>
</reference>
<dbReference type="GO" id="GO:0005975">
    <property type="term" value="P:carbohydrate metabolic process"/>
    <property type="evidence" value="ECO:0007669"/>
    <property type="project" value="InterPro"/>
</dbReference>
<evidence type="ECO:0000256" key="1">
    <source>
        <dbReference type="ARBA" id="ARBA00000439"/>
    </source>
</evidence>
<gene>
    <name evidence="9" type="ORF">MNBD_GAMMA20-1873</name>
</gene>
<dbReference type="PANTHER" id="PTHR32438">
    <property type="entry name" value="4-ALPHA-GLUCANOTRANSFERASE DPE1, CHLOROPLASTIC/AMYLOPLASTIC"/>
    <property type="match status" value="1"/>
</dbReference>
<evidence type="ECO:0000256" key="3">
    <source>
        <dbReference type="ARBA" id="ARBA00012560"/>
    </source>
</evidence>
<dbReference type="InterPro" id="IPR017853">
    <property type="entry name" value="GH"/>
</dbReference>
<accession>A0A3B1AKK3</accession>
<dbReference type="Pfam" id="PF02446">
    <property type="entry name" value="Glyco_hydro_77"/>
    <property type="match status" value="1"/>
</dbReference>
<dbReference type="AlphaFoldDB" id="A0A3B1AKK3"/>
<dbReference type="SUPFAM" id="SSF51445">
    <property type="entry name" value="(Trans)glycosidases"/>
    <property type="match status" value="1"/>
</dbReference>
<sequence length="495" mass="56722">MTHPVLSRRRAGILLHPTSLPASASETGREQLGTLGPEAYRFVDFLQAAKIGVWQVLPLGPTLDDLSPYMSTSVHAGNPNLIGLDLLREWGWLDDKSLPDHASRQVRLDAAYEGFAARASEHDRQELRDFCERHRAWLDDYATYEALRHDFQQAPWFQWPQALRDRDSQALAEVGERLQSCVEQVRFEQFVFFRQWLALKRYANARDIDLFGDMPIFVSHDSAEVWAHREYFDLNDDGQPITIAGVPPDYFSDTGQRWGNPHYCWDRMAEDGYLWWIKRMRTALELFDLVRIDHFRGFEAYWSIRSDAETAIDGHWVAGPGNALFKALQAAFPYLPVVAEDLGVITPEVEALRECWNFPGMKILQFAFDGGSENPYLPHNHRKNAVVYTGTHDNDTTPGWVQELSDDSKHYICDYLGCNAASLPWGLIRAAMASTARLAVVPLQDFLGLGSEARMNVPGEPEGNWRWRFSWDQMPVDLNRRVEHLVRLYGRTPRG</sequence>
<evidence type="ECO:0000256" key="6">
    <source>
        <dbReference type="ARBA" id="ARBA00023277"/>
    </source>
</evidence>
<evidence type="ECO:0000256" key="7">
    <source>
        <dbReference type="ARBA" id="ARBA00031423"/>
    </source>
</evidence>
<dbReference type="Gene3D" id="3.20.20.80">
    <property type="entry name" value="Glycosidases"/>
    <property type="match status" value="1"/>
</dbReference>
<dbReference type="EMBL" id="UOFU01000019">
    <property type="protein sequence ID" value="VAW93196.1"/>
    <property type="molecule type" value="Genomic_DNA"/>
</dbReference>
<dbReference type="NCBIfam" id="NF011080">
    <property type="entry name" value="PRK14508.1-3"/>
    <property type="match status" value="1"/>
</dbReference>
<evidence type="ECO:0000256" key="8">
    <source>
        <dbReference type="ARBA" id="ARBA00031501"/>
    </source>
</evidence>
<evidence type="ECO:0000313" key="9">
    <source>
        <dbReference type="EMBL" id="VAW93196.1"/>
    </source>
</evidence>